<organism evidence="2 3">
    <name type="scientific">Emiliania huxleyi (strain CCMP1516)</name>
    <dbReference type="NCBI Taxonomy" id="280463"/>
    <lineage>
        <taxon>Eukaryota</taxon>
        <taxon>Haptista</taxon>
        <taxon>Haptophyta</taxon>
        <taxon>Prymnesiophyceae</taxon>
        <taxon>Isochrysidales</taxon>
        <taxon>Noelaerhabdaceae</taxon>
        <taxon>Emiliania</taxon>
    </lineage>
</organism>
<reference evidence="2" key="2">
    <citation type="submission" date="2024-10" db="UniProtKB">
        <authorList>
            <consortium name="EnsemblProtists"/>
        </authorList>
    </citation>
    <scope>IDENTIFICATION</scope>
</reference>
<dbReference type="HOGENOM" id="CLU_1716674_0_0_1"/>
<evidence type="ECO:0000256" key="1">
    <source>
        <dbReference type="SAM" id="MobiDB-lite"/>
    </source>
</evidence>
<dbReference type="EnsemblProtists" id="EOD11912">
    <property type="protein sequence ID" value="EOD11912"/>
    <property type="gene ID" value="EMIHUDRAFT_357672"/>
</dbReference>
<dbReference type="AlphaFoldDB" id="A0A0D3IKX7"/>
<feature type="compositionally biased region" description="Basic and acidic residues" evidence="1">
    <location>
        <begin position="125"/>
        <end position="136"/>
    </location>
</feature>
<dbReference type="KEGG" id="ehx:EMIHUDRAFT_357672"/>
<feature type="compositionally biased region" description="Basic residues" evidence="1">
    <location>
        <begin position="137"/>
        <end position="146"/>
    </location>
</feature>
<dbReference type="PaxDb" id="2903-EOD11912"/>
<dbReference type="GeneID" id="17257979"/>
<evidence type="ECO:0000313" key="3">
    <source>
        <dbReference type="Proteomes" id="UP000013827"/>
    </source>
</evidence>
<feature type="region of interest" description="Disordered" evidence="1">
    <location>
        <begin position="96"/>
        <end position="153"/>
    </location>
</feature>
<dbReference type="RefSeq" id="XP_005764341.1">
    <property type="nucleotide sequence ID" value="XM_005764284.1"/>
</dbReference>
<sequence>MAFESVVQQLGPILCFGSRHLALHNVEEGTTTRIGGLVSALNAALRQHPVLLGTLLMPLGGDPVRSVLAETAGGGKGYAEIDREAVALAREESTRLRAAGRGERQPPHGRASACGIGHRQAAQRWRREEAGRGAVREHRRRGRGRRVPAPGPK</sequence>
<name>A0A0D3IKX7_EMIH1</name>
<dbReference type="Proteomes" id="UP000013827">
    <property type="component" value="Unassembled WGS sequence"/>
</dbReference>
<feature type="compositionally biased region" description="Basic and acidic residues" evidence="1">
    <location>
        <begin position="96"/>
        <end position="106"/>
    </location>
</feature>
<proteinExistence type="predicted"/>
<keyword evidence="3" id="KW-1185">Reference proteome</keyword>
<accession>A0A0D3IKX7</accession>
<reference evidence="3" key="1">
    <citation type="journal article" date="2013" name="Nature">
        <title>Pan genome of the phytoplankton Emiliania underpins its global distribution.</title>
        <authorList>
            <person name="Read B.A."/>
            <person name="Kegel J."/>
            <person name="Klute M.J."/>
            <person name="Kuo A."/>
            <person name="Lefebvre S.C."/>
            <person name="Maumus F."/>
            <person name="Mayer C."/>
            <person name="Miller J."/>
            <person name="Monier A."/>
            <person name="Salamov A."/>
            <person name="Young J."/>
            <person name="Aguilar M."/>
            <person name="Claverie J.M."/>
            <person name="Frickenhaus S."/>
            <person name="Gonzalez K."/>
            <person name="Herman E.K."/>
            <person name="Lin Y.C."/>
            <person name="Napier J."/>
            <person name="Ogata H."/>
            <person name="Sarno A.F."/>
            <person name="Shmutz J."/>
            <person name="Schroeder D."/>
            <person name="de Vargas C."/>
            <person name="Verret F."/>
            <person name="von Dassow P."/>
            <person name="Valentin K."/>
            <person name="Van de Peer Y."/>
            <person name="Wheeler G."/>
            <person name="Dacks J.B."/>
            <person name="Delwiche C.F."/>
            <person name="Dyhrman S.T."/>
            <person name="Glockner G."/>
            <person name="John U."/>
            <person name="Richards T."/>
            <person name="Worden A.Z."/>
            <person name="Zhang X."/>
            <person name="Grigoriev I.V."/>
            <person name="Allen A.E."/>
            <person name="Bidle K."/>
            <person name="Borodovsky M."/>
            <person name="Bowler C."/>
            <person name="Brownlee C."/>
            <person name="Cock J.M."/>
            <person name="Elias M."/>
            <person name="Gladyshev V.N."/>
            <person name="Groth M."/>
            <person name="Guda C."/>
            <person name="Hadaegh A."/>
            <person name="Iglesias-Rodriguez M.D."/>
            <person name="Jenkins J."/>
            <person name="Jones B.M."/>
            <person name="Lawson T."/>
            <person name="Leese F."/>
            <person name="Lindquist E."/>
            <person name="Lobanov A."/>
            <person name="Lomsadze A."/>
            <person name="Malik S.B."/>
            <person name="Marsh M.E."/>
            <person name="Mackinder L."/>
            <person name="Mock T."/>
            <person name="Mueller-Roeber B."/>
            <person name="Pagarete A."/>
            <person name="Parker M."/>
            <person name="Probert I."/>
            <person name="Quesneville H."/>
            <person name="Raines C."/>
            <person name="Rensing S.A."/>
            <person name="Riano-Pachon D.M."/>
            <person name="Richier S."/>
            <person name="Rokitta S."/>
            <person name="Shiraiwa Y."/>
            <person name="Soanes D.M."/>
            <person name="van der Giezen M."/>
            <person name="Wahlund T.M."/>
            <person name="Williams B."/>
            <person name="Wilson W."/>
            <person name="Wolfe G."/>
            <person name="Wurch L.L."/>
        </authorList>
    </citation>
    <scope>NUCLEOTIDE SEQUENCE</scope>
</reference>
<protein>
    <submittedName>
        <fullName evidence="2">Uncharacterized protein</fullName>
    </submittedName>
</protein>
<evidence type="ECO:0000313" key="2">
    <source>
        <dbReference type="EnsemblProtists" id="EOD11912"/>
    </source>
</evidence>